<protein>
    <submittedName>
        <fullName evidence="1">Uncharacterized protein</fullName>
    </submittedName>
</protein>
<accession>A0A9D9NCR9</accession>
<gene>
    <name evidence="1" type="ORF">IAA72_02475</name>
</gene>
<reference evidence="1" key="2">
    <citation type="journal article" date="2021" name="PeerJ">
        <title>Extensive microbial diversity within the chicken gut microbiome revealed by metagenomics and culture.</title>
        <authorList>
            <person name="Gilroy R."/>
            <person name="Ravi A."/>
            <person name="Getino M."/>
            <person name="Pursley I."/>
            <person name="Horton D.L."/>
            <person name="Alikhan N.F."/>
            <person name="Baker D."/>
            <person name="Gharbi K."/>
            <person name="Hall N."/>
            <person name="Watson M."/>
            <person name="Adriaenssens E.M."/>
            <person name="Foster-Nyarko E."/>
            <person name="Jarju S."/>
            <person name="Secka A."/>
            <person name="Antonio M."/>
            <person name="Oren A."/>
            <person name="Chaudhuri R.R."/>
            <person name="La Ragione R."/>
            <person name="Hildebrand F."/>
            <person name="Pallen M.J."/>
        </authorList>
    </citation>
    <scope>NUCLEOTIDE SEQUENCE</scope>
    <source>
        <strain evidence="1">14700</strain>
    </source>
</reference>
<sequence>MRSVLMGNSLNFGGGFSIGAETPAFRFEYYLQGDYFMSPLGTEGTAAALEMDFETGISLGWKFLKFWNFDVYIACDIGYYMQLVQTHYQPDGITIGFNGIMLRPKLMTELNIGKWYGISIGVFYQFPLYPYYDRYQGVGIMVSIL</sequence>
<evidence type="ECO:0000313" key="1">
    <source>
        <dbReference type="EMBL" id="MBO8468633.1"/>
    </source>
</evidence>
<dbReference type="AlphaFoldDB" id="A0A9D9NCR9"/>
<proteinExistence type="predicted"/>
<dbReference type="Proteomes" id="UP000810292">
    <property type="component" value="Unassembled WGS sequence"/>
</dbReference>
<evidence type="ECO:0000313" key="2">
    <source>
        <dbReference type="Proteomes" id="UP000810292"/>
    </source>
</evidence>
<reference evidence="1" key="1">
    <citation type="submission" date="2020-10" db="EMBL/GenBank/DDBJ databases">
        <authorList>
            <person name="Gilroy R."/>
        </authorList>
    </citation>
    <scope>NUCLEOTIDE SEQUENCE</scope>
    <source>
        <strain evidence="1">14700</strain>
    </source>
</reference>
<comment type="caution">
    <text evidence="1">The sequence shown here is derived from an EMBL/GenBank/DDBJ whole genome shotgun (WGS) entry which is preliminary data.</text>
</comment>
<dbReference type="EMBL" id="JADIMF010000037">
    <property type="protein sequence ID" value="MBO8468633.1"/>
    <property type="molecule type" value="Genomic_DNA"/>
</dbReference>
<name>A0A9D9NCR9_9SPIO</name>
<organism evidence="1 2">
    <name type="scientific">Candidatus Ornithospirochaeta stercoravium</name>
    <dbReference type="NCBI Taxonomy" id="2840897"/>
    <lineage>
        <taxon>Bacteria</taxon>
        <taxon>Pseudomonadati</taxon>
        <taxon>Spirochaetota</taxon>
        <taxon>Spirochaetia</taxon>
        <taxon>Spirochaetales</taxon>
        <taxon>Spirochaetaceae</taxon>
        <taxon>Spirochaetaceae incertae sedis</taxon>
        <taxon>Candidatus Ornithospirochaeta</taxon>
    </lineage>
</organism>